<feature type="domain" description="2EXR" evidence="1">
    <location>
        <begin position="266"/>
        <end position="343"/>
    </location>
</feature>
<sequence>MVGAWKAQSVRRAPQQDTRWTGRMATSTLVPSFVPGSLALYKGRTMRTRGFDRAVRQTFRFLDLPAEMRLMVYGQVLTFDGVSGYLTEMARHCYSGIGGHPLLSMTTPALFLVCKQITGELSNELRKVPLVLPNIFGVDDLTKVITPNILRNLEHVTISIQQFDEDQYFMVNMRSLERIAEDLSRVWEFGGNSLKKLTVRLHDDRISAHFKLCPPTQCYLREEIDMALSEFSSLRNIKDVSFEGILSDFEHSAHIASAMEIPTNYQFMELPQSIRKRIYDYSLDYNEAMDVMAKVIKQKAILSSHARKSKNATKIPREKIHHVYSPAILRLNKEIRAEAMEVLHEKGLTISAVTPKKHKITEFISAATLHNVRNLTLRISERTLGQLEEWNKVKLDLGKNFREKNSLESVKIDVICMEGSNYFVDVFMKVFMNDVKEQFALGGDDFTVEHNLHNAVKSPNTRGQSKKRPREDQVLTAMEGIC</sequence>
<reference evidence="4" key="3">
    <citation type="submission" date="2025-04" db="UniProtKB">
        <authorList>
            <consortium name="RefSeq"/>
        </authorList>
    </citation>
    <scope>IDENTIFICATION</scope>
    <source>
        <strain evidence="4">CBS 304.34</strain>
    </source>
</reference>
<dbReference type="PANTHER" id="PTHR42085:SF8">
    <property type="entry name" value="F-BOX DOMAIN-CONTAINING PROTEIN"/>
    <property type="match status" value="1"/>
</dbReference>
<evidence type="ECO:0000313" key="2">
    <source>
        <dbReference type="EMBL" id="KAF2817538.1"/>
    </source>
</evidence>
<evidence type="ECO:0000313" key="3">
    <source>
        <dbReference type="Proteomes" id="UP000504636"/>
    </source>
</evidence>
<reference evidence="4" key="2">
    <citation type="submission" date="2020-04" db="EMBL/GenBank/DDBJ databases">
        <authorList>
            <consortium name="NCBI Genome Project"/>
        </authorList>
    </citation>
    <scope>NUCLEOTIDE SEQUENCE</scope>
    <source>
        <strain evidence="4">CBS 304.34</strain>
    </source>
</reference>
<dbReference type="EMBL" id="MU003692">
    <property type="protein sequence ID" value="KAF2817538.1"/>
    <property type="molecule type" value="Genomic_DNA"/>
</dbReference>
<dbReference type="InterPro" id="IPR045518">
    <property type="entry name" value="2EXR"/>
</dbReference>
<dbReference type="OrthoDB" id="3510794at2759"/>
<reference evidence="2 4" key="1">
    <citation type="journal article" date="2020" name="Stud. Mycol.">
        <title>101 Dothideomycetes genomes: a test case for predicting lifestyles and emergence of pathogens.</title>
        <authorList>
            <person name="Haridas S."/>
            <person name="Albert R."/>
            <person name="Binder M."/>
            <person name="Bloem J."/>
            <person name="Labutti K."/>
            <person name="Salamov A."/>
            <person name="Andreopoulos B."/>
            <person name="Baker S."/>
            <person name="Barry K."/>
            <person name="Bills G."/>
            <person name="Bluhm B."/>
            <person name="Cannon C."/>
            <person name="Castanera R."/>
            <person name="Culley D."/>
            <person name="Daum C."/>
            <person name="Ezra D."/>
            <person name="Gonzalez J."/>
            <person name="Henrissat B."/>
            <person name="Kuo A."/>
            <person name="Liang C."/>
            <person name="Lipzen A."/>
            <person name="Lutzoni F."/>
            <person name="Magnuson J."/>
            <person name="Mondo S."/>
            <person name="Nolan M."/>
            <person name="Ohm R."/>
            <person name="Pangilinan J."/>
            <person name="Park H.-J."/>
            <person name="Ramirez L."/>
            <person name="Alfaro M."/>
            <person name="Sun H."/>
            <person name="Tritt A."/>
            <person name="Yoshinaga Y."/>
            <person name="Zwiers L.-H."/>
            <person name="Turgeon B."/>
            <person name="Goodwin S."/>
            <person name="Spatafora J."/>
            <person name="Crous P."/>
            <person name="Grigoriev I."/>
        </authorList>
    </citation>
    <scope>NUCLEOTIDE SEQUENCE</scope>
    <source>
        <strain evidence="2 4">CBS 304.34</strain>
    </source>
</reference>
<dbReference type="AlphaFoldDB" id="A0A6A6Z9Q3"/>
<evidence type="ECO:0000259" key="1">
    <source>
        <dbReference type="Pfam" id="PF20150"/>
    </source>
</evidence>
<evidence type="ECO:0000313" key="4">
    <source>
        <dbReference type="RefSeq" id="XP_033584502.1"/>
    </source>
</evidence>
<dbReference type="InterPro" id="IPR038883">
    <property type="entry name" value="AN11006-like"/>
</dbReference>
<keyword evidence="3" id="KW-1185">Reference proteome</keyword>
<name>A0A6A6Z9Q3_9PEZI</name>
<organism evidence="2">
    <name type="scientific">Mytilinidion resinicola</name>
    <dbReference type="NCBI Taxonomy" id="574789"/>
    <lineage>
        <taxon>Eukaryota</taxon>
        <taxon>Fungi</taxon>
        <taxon>Dikarya</taxon>
        <taxon>Ascomycota</taxon>
        <taxon>Pezizomycotina</taxon>
        <taxon>Dothideomycetes</taxon>
        <taxon>Pleosporomycetidae</taxon>
        <taxon>Mytilinidiales</taxon>
        <taxon>Mytilinidiaceae</taxon>
        <taxon>Mytilinidion</taxon>
    </lineage>
</organism>
<protein>
    <recommendedName>
        <fullName evidence="1">2EXR domain-containing protein</fullName>
    </recommendedName>
</protein>
<gene>
    <name evidence="2 4" type="ORF">BDZ99DRAFT_513778</name>
</gene>
<dbReference type="PANTHER" id="PTHR42085">
    <property type="entry name" value="F-BOX DOMAIN-CONTAINING PROTEIN"/>
    <property type="match status" value="1"/>
</dbReference>
<dbReference type="GeneID" id="54465644"/>
<proteinExistence type="predicted"/>
<dbReference type="RefSeq" id="XP_033584502.1">
    <property type="nucleotide sequence ID" value="XM_033724751.1"/>
</dbReference>
<dbReference type="Proteomes" id="UP000504636">
    <property type="component" value="Unplaced"/>
</dbReference>
<dbReference type="Pfam" id="PF20150">
    <property type="entry name" value="2EXR"/>
    <property type="match status" value="1"/>
</dbReference>
<accession>A0A6A6Z9Q3</accession>